<dbReference type="OMA" id="VLLICEC"/>
<evidence type="ECO:0000256" key="1">
    <source>
        <dbReference type="ARBA" id="ARBA00004282"/>
    </source>
</evidence>
<sequence>SRSFDDPLADDMRSEHDAYYWAPLAQQERAGSMASLHSSRKEPMAWRQPELPEVIAMLNYKLDAVKANAAAYLQHLSYRNDKLKTEVRRLKGIPVLVEMLDHPKKEVHHAACGALKNIAYGRDADNKKAIKNCDGVPSLVRLLRKARDMDLNEVITGTLWNLSSHDAVKMEIVDHAVPALCDEVIIPHSGWDQEPNEDSKPRHVEWQGVLTNTAGCLRNVSSEKKEARQKLRECSGLVDSLMHIVQSEIDQKDVDSKLVENCVCLLRNLSFQVHREIPDAARFQDPVGGLSAPTGSSQPKASCFGSKKGKEDWFTRG</sequence>
<name>A0A401RH72_CHIPU</name>
<dbReference type="InterPro" id="IPR000225">
    <property type="entry name" value="Armadillo"/>
</dbReference>
<dbReference type="PANTHER" id="PTHR10372:SF6">
    <property type="entry name" value="CATENIN DELTA-1"/>
    <property type="match status" value="1"/>
</dbReference>
<feature type="non-terminal residue" evidence="8">
    <location>
        <position position="317"/>
    </location>
</feature>
<evidence type="ECO:0000256" key="2">
    <source>
        <dbReference type="ARBA" id="ARBA00005462"/>
    </source>
</evidence>
<evidence type="ECO:0000313" key="9">
    <source>
        <dbReference type="Proteomes" id="UP000287033"/>
    </source>
</evidence>
<comment type="subcellular location">
    <subcellularLocation>
        <location evidence="1">Cell junction</location>
    </subcellularLocation>
</comment>
<organism evidence="8 9">
    <name type="scientific">Chiloscyllium punctatum</name>
    <name type="common">Brownbanded bambooshark</name>
    <name type="synonym">Hemiscyllium punctatum</name>
    <dbReference type="NCBI Taxonomy" id="137246"/>
    <lineage>
        <taxon>Eukaryota</taxon>
        <taxon>Metazoa</taxon>
        <taxon>Chordata</taxon>
        <taxon>Craniata</taxon>
        <taxon>Vertebrata</taxon>
        <taxon>Chondrichthyes</taxon>
        <taxon>Elasmobranchii</taxon>
        <taxon>Galeomorphii</taxon>
        <taxon>Galeoidea</taxon>
        <taxon>Orectolobiformes</taxon>
        <taxon>Hemiscylliidae</taxon>
        <taxon>Chiloscyllium</taxon>
    </lineage>
</organism>
<keyword evidence="4" id="KW-0130">Cell adhesion</keyword>
<dbReference type="EMBL" id="BEZZ01006859">
    <property type="protein sequence ID" value="GCC17436.1"/>
    <property type="molecule type" value="Genomic_DNA"/>
</dbReference>
<dbReference type="SMART" id="SM00185">
    <property type="entry name" value="ARM"/>
    <property type="match status" value="4"/>
</dbReference>
<dbReference type="PANTHER" id="PTHR10372">
    <property type="entry name" value="PLAKOPHILLIN-RELATED"/>
    <property type="match status" value="1"/>
</dbReference>
<gene>
    <name evidence="8" type="ORF">chiPu_0022289</name>
</gene>
<dbReference type="SUPFAM" id="SSF48371">
    <property type="entry name" value="ARM repeat"/>
    <property type="match status" value="1"/>
</dbReference>
<feature type="region of interest" description="Disordered" evidence="7">
    <location>
        <begin position="288"/>
        <end position="317"/>
    </location>
</feature>
<comment type="caution">
    <text evidence="8">The sequence shown here is derived from an EMBL/GenBank/DDBJ whole genome shotgun (WGS) entry which is preliminary data.</text>
</comment>
<dbReference type="Proteomes" id="UP000287033">
    <property type="component" value="Unassembled WGS sequence"/>
</dbReference>
<keyword evidence="9" id="KW-1185">Reference proteome</keyword>
<dbReference type="GO" id="GO:0005634">
    <property type="term" value="C:nucleus"/>
    <property type="evidence" value="ECO:0007669"/>
    <property type="project" value="TreeGrafter"/>
</dbReference>
<dbReference type="InterPro" id="IPR011989">
    <property type="entry name" value="ARM-like"/>
</dbReference>
<evidence type="ECO:0000256" key="5">
    <source>
        <dbReference type="ARBA" id="ARBA00022949"/>
    </source>
</evidence>
<evidence type="ECO:0000256" key="3">
    <source>
        <dbReference type="ARBA" id="ARBA00022737"/>
    </source>
</evidence>
<dbReference type="AlphaFoldDB" id="A0A401RH72"/>
<dbReference type="Pfam" id="PF00514">
    <property type="entry name" value="Arm"/>
    <property type="match status" value="2"/>
</dbReference>
<evidence type="ECO:0000256" key="7">
    <source>
        <dbReference type="SAM" id="MobiDB-lite"/>
    </source>
</evidence>
<proteinExistence type="inferred from homology"/>
<feature type="repeat" description="ARM" evidence="6">
    <location>
        <begin position="134"/>
        <end position="177"/>
    </location>
</feature>
<dbReference type="GO" id="GO:0005912">
    <property type="term" value="C:adherens junction"/>
    <property type="evidence" value="ECO:0007669"/>
    <property type="project" value="TreeGrafter"/>
</dbReference>
<evidence type="ECO:0000256" key="6">
    <source>
        <dbReference type="PROSITE-ProRule" id="PRU00259"/>
    </source>
</evidence>
<dbReference type="InterPro" id="IPR016024">
    <property type="entry name" value="ARM-type_fold"/>
</dbReference>
<accession>A0A401RH72</accession>
<dbReference type="InterPro" id="IPR028435">
    <property type="entry name" value="Plakophilin/d_Catenin"/>
</dbReference>
<dbReference type="GO" id="GO:0005886">
    <property type="term" value="C:plasma membrane"/>
    <property type="evidence" value="ECO:0007669"/>
    <property type="project" value="TreeGrafter"/>
</dbReference>
<evidence type="ECO:0000313" key="8">
    <source>
        <dbReference type="EMBL" id="GCC17436.1"/>
    </source>
</evidence>
<feature type="compositionally biased region" description="Basic and acidic residues" evidence="7">
    <location>
        <begin position="308"/>
        <end position="317"/>
    </location>
</feature>
<dbReference type="OrthoDB" id="3245100at2759"/>
<dbReference type="PROSITE" id="PS50176">
    <property type="entry name" value="ARM_REPEAT"/>
    <property type="match status" value="2"/>
</dbReference>
<feature type="non-terminal residue" evidence="8">
    <location>
        <position position="1"/>
    </location>
</feature>
<reference evidence="8 9" key="1">
    <citation type="journal article" date="2018" name="Nat. Ecol. Evol.">
        <title>Shark genomes provide insights into elasmobranch evolution and the origin of vertebrates.</title>
        <authorList>
            <person name="Hara Y"/>
            <person name="Yamaguchi K"/>
            <person name="Onimaru K"/>
            <person name="Kadota M"/>
            <person name="Koyanagi M"/>
            <person name="Keeley SD"/>
            <person name="Tatsumi K"/>
            <person name="Tanaka K"/>
            <person name="Motone F"/>
            <person name="Kageyama Y"/>
            <person name="Nozu R"/>
            <person name="Adachi N"/>
            <person name="Nishimura O"/>
            <person name="Nakagawa R"/>
            <person name="Tanegashima C"/>
            <person name="Kiyatake I"/>
            <person name="Matsumoto R"/>
            <person name="Murakumo K"/>
            <person name="Nishida K"/>
            <person name="Terakita A"/>
            <person name="Kuratani S"/>
            <person name="Sato K"/>
            <person name="Hyodo S Kuraku.S."/>
        </authorList>
    </citation>
    <scope>NUCLEOTIDE SEQUENCE [LARGE SCALE GENOMIC DNA]</scope>
</reference>
<feature type="repeat" description="ARM" evidence="6">
    <location>
        <begin position="91"/>
        <end position="119"/>
    </location>
</feature>
<dbReference type="GO" id="GO:0098609">
    <property type="term" value="P:cell-cell adhesion"/>
    <property type="evidence" value="ECO:0007669"/>
    <property type="project" value="InterPro"/>
</dbReference>
<comment type="similarity">
    <text evidence="2">Belongs to the beta-catenin family.</text>
</comment>
<dbReference type="GO" id="GO:0005737">
    <property type="term" value="C:cytoplasm"/>
    <property type="evidence" value="ECO:0007669"/>
    <property type="project" value="TreeGrafter"/>
</dbReference>
<keyword evidence="5" id="KW-0965">Cell junction</keyword>
<dbReference type="Gene3D" id="1.25.10.10">
    <property type="entry name" value="Leucine-rich Repeat Variant"/>
    <property type="match status" value="1"/>
</dbReference>
<protein>
    <recommendedName>
        <fullName evidence="10">Catenin (Cadherin-associated protein), delta 1</fullName>
    </recommendedName>
</protein>
<dbReference type="STRING" id="137246.A0A401RH72"/>
<evidence type="ECO:0008006" key="10">
    <source>
        <dbReference type="Google" id="ProtNLM"/>
    </source>
</evidence>
<keyword evidence="3" id="KW-0677">Repeat</keyword>
<evidence type="ECO:0000256" key="4">
    <source>
        <dbReference type="ARBA" id="ARBA00022889"/>
    </source>
</evidence>